<keyword evidence="5" id="KW-0472">Membrane</keyword>
<dbReference type="Pfam" id="PF25183">
    <property type="entry name" value="OMP_b-brl_4"/>
    <property type="match status" value="2"/>
</dbReference>
<evidence type="ECO:0000313" key="10">
    <source>
        <dbReference type="EMBL" id="QOD60079.1"/>
    </source>
</evidence>
<dbReference type="InterPro" id="IPR036942">
    <property type="entry name" value="Beta-barrel_TonB_sf"/>
</dbReference>
<dbReference type="InterPro" id="IPR039426">
    <property type="entry name" value="TonB-dep_rcpt-like"/>
</dbReference>
<dbReference type="SUPFAM" id="SSF49464">
    <property type="entry name" value="Carboxypeptidase regulatory domain-like"/>
    <property type="match status" value="1"/>
</dbReference>
<keyword evidence="10" id="KW-0645">Protease</keyword>
<gene>
    <name evidence="10" type="ORF">H9I45_12095</name>
</gene>
<evidence type="ECO:0000256" key="7">
    <source>
        <dbReference type="SAM" id="SignalP"/>
    </source>
</evidence>
<feature type="chain" id="PRO_5032543883" evidence="7">
    <location>
        <begin position="22"/>
        <end position="1068"/>
    </location>
</feature>
<evidence type="ECO:0000256" key="1">
    <source>
        <dbReference type="ARBA" id="ARBA00004571"/>
    </source>
</evidence>
<dbReference type="Pfam" id="PF07715">
    <property type="entry name" value="Plug"/>
    <property type="match status" value="1"/>
</dbReference>
<keyword evidence="6" id="KW-0998">Cell outer membrane</keyword>
<dbReference type="PANTHER" id="PTHR30069:SF46">
    <property type="entry name" value="OAR PROTEIN"/>
    <property type="match status" value="1"/>
</dbReference>
<comment type="subcellular location">
    <subcellularLocation>
        <location evidence="1">Cell outer membrane</location>
        <topology evidence="1">Multi-pass membrane protein</topology>
    </subcellularLocation>
</comment>
<evidence type="ECO:0000256" key="6">
    <source>
        <dbReference type="ARBA" id="ARBA00023237"/>
    </source>
</evidence>
<dbReference type="AlphaFoldDB" id="A0A7L8ADZ3"/>
<dbReference type="Gene3D" id="2.170.130.10">
    <property type="entry name" value="TonB-dependent receptor, plug domain"/>
    <property type="match status" value="1"/>
</dbReference>
<evidence type="ECO:0000256" key="2">
    <source>
        <dbReference type="ARBA" id="ARBA00022448"/>
    </source>
</evidence>
<keyword evidence="3" id="KW-1134">Transmembrane beta strand</keyword>
<evidence type="ECO:0000256" key="5">
    <source>
        <dbReference type="ARBA" id="ARBA00023136"/>
    </source>
</evidence>
<feature type="signal peptide" evidence="7">
    <location>
        <begin position="1"/>
        <end position="21"/>
    </location>
</feature>
<dbReference type="EMBL" id="CP061813">
    <property type="protein sequence ID" value="QOD60079.1"/>
    <property type="molecule type" value="Genomic_DNA"/>
</dbReference>
<keyword evidence="10" id="KW-0378">Hydrolase</keyword>
<dbReference type="InterPro" id="IPR008969">
    <property type="entry name" value="CarboxyPept-like_regulatory"/>
</dbReference>
<dbReference type="Gene3D" id="2.60.40.1120">
    <property type="entry name" value="Carboxypeptidase-like, regulatory domain"/>
    <property type="match status" value="1"/>
</dbReference>
<evidence type="ECO:0000259" key="9">
    <source>
        <dbReference type="Pfam" id="PF25183"/>
    </source>
</evidence>
<keyword evidence="11" id="KW-1185">Reference proteome</keyword>
<dbReference type="SUPFAM" id="SSF56935">
    <property type="entry name" value="Porins"/>
    <property type="match status" value="1"/>
</dbReference>
<keyword evidence="2" id="KW-0813">Transport</keyword>
<dbReference type="PANTHER" id="PTHR30069">
    <property type="entry name" value="TONB-DEPENDENT OUTER MEMBRANE RECEPTOR"/>
    <property type="match status" value="1"/>
</dbReference>
<keyword evidence="4" id="KW-0812">Transmembrane</keyword>
<dbReference type="OrthoDB" id="9768147at2"/>
<dbReference type="InterPro" id="IPR057601">
    <property type="entry name" value="Oar-like_b-barrel"/>
</dbReference>
<proteinExistence type="predicted"/>
<keyword evidence="7" id="KW-0732">Signal</keyword>
<organism evidence="10 11">
    <name type="scientific">Polaribacter haliotis</name>
    <dbReference type="NCBI Taxonomy" id="1888915"/>
    <lineage>
        <taxon>Bacteria</taxon>
        <taxon>Pseudomonadati</taxon>
        <taxon>Bacteroidota</taxon>
        <taxon>Flavobacteriia</taxon>
        <taxon>Flavobacteriales</taxon>
        <taxon>Flavobacteriaceae</taxon>
    </lineage>
</organism>
<protein>
    <submittedName>
        <fullName evidence="10">Carboxypeptidase regulatory-like domain-containing protein</fullName>
    </submittedName>
</protein>
<dbReference type="InterPro" id="IPR037066">
    <property type="entry name" value="Plug_dom_sf"/>
</dbReference>
<reference evidence="10 11" key="1">
    <citation type="journal article" date="2016" name="Int. J. Syst. Evol. Microbiol.">
        <title>Polaribacter haliotis sp. nov., isolated from the gut of abalone Haliotis discus hannai.</title>
        <authorList>
            <person name="Kim Y.O."/>
            <person name="Park I.S."/>
            <person name="Park S."/>
            <person name="Nam B.H."/>
            <person name="Park J.M."/>
            <person name="Kim D.G."/>
            <person name="Yoon J.H."/>
        </authorList>
    </citation>
    <scope>NUCLEOTIDE SEQUENCE [LARGE SCALE GENOMIC DNA]</scope>
    <source>
        <strain evidence="10 11">KCTC 52418</strain>
    </source>
</reference>
<dbReference type="InterPro" id="IPR012910">
    <property type="entry name" value="Plug_dom"/>
</dbReference>
<dbReference type="Pfam" id="PF13620">
    <property type="entry name" value="CarboxypepD_reg"/>
    <property type="match status" value="1"/>
</dbReference>
<dbReference type="GO" id="GO:0004180">
    <property type="term" value="F:carboxypeptidase activity"/>
    <property type="evidence" value="ECO:0007669"/>
    <property type="project" value="UniProtKB-KW"/>
</dbReference>
<evidence type="ECO:0000313" key="11">
    <source>
        <dbReference type="Proteomes" id="UP000516764"/>
    </source>
</evidence>
<feature type="domain" description="TonB-dependent transporter Oar-like beta-barrel" evidence="9">
    <location>
        <begin position="243"/>
        <end position="317"/>
    </location>
</feature>
<dbReference type="KEGG" id="phal:H9I45_12095"/>
<dbReference type="GO" id="GO:0015344">
    <property type="term" value="F:siderophore uptake transmembrane transporter activity"/>
    <property type="evidence" value="ECO:0007669"/>
    <property type="project" value="TreeGrafter"/>
</dbReference>
<dbReference type="RefSeq" id="WP_088352782.1">
    <property type="nucleotide sequence ID" value="NZ_CP061813.1"/>
</dbReference>
<feature type="domain" description="TonB-dependent receptor plug" evidence="8">
    <location>
        <begin position="134"/>
        <end position="237"/>
    </location>
</feature>
<evidence type="ECO:0000256" key="3">
    <source>
        <dbReference type="ARBA" id="ARBA00022452"/>
    </source>
</evidence>
<dbReference type="Proteomes" id="UP000516764">
    <property type="component" value="Chromosome"/>
</dbReference>
<dbReference type="GO" id="GO:0044718">
    <property type="term" value="P:siderophore transmembrane transport"/>
    <property type="evidence" value="ECO:0007669"/>
    <property type="project" value="TreeGrafter"/>
</dbReference>
<dbReference type="GO" id="GO:0009279">
    <property type="term" value="C:cell outer membrane"/>
    <property type="evidence" value="ECO:0007669"/>
    <property type="project" value="UniProtKB-SubCell"/>
</dbReference>
<name>A0A7L8ADZ3_9FLAO</name>
<keyword evidence="10" id="KW-0121">Carboxypeptidase</keyword>
<sequence length="1068" mass="117797">MKHFKNLLFVALFFVTATVLGQGVTSSSIGGKITDDKNETLPGANVLAIHTPTGTRYGASTDFDGFFRISNMKSGGPYKITISYVGYKTYIENNIMLGLGGSKKFNISLNEDANALDEIIVRSQNNGIFGADKNGSETNISQKDIQKLPSISRGIADFVRLTPQAQITGDNQISIAGQNNRYNAIYIDGAVNNDVFGLASSGTNGGQTGVNPFSIDAIESFQVSVAPFDVKISGFAGGAISAVTRSGTNNFEGSVYSFFRNENLAGKTPFAISETNRKKLNEFSALTYGLRVGGPIVEDKLFFFVNYERQNDETPQPFDVSNYVGDSNTTDLNNLSDFLQNTYNYNPGGFEDNLNKLESHKLIAKLDWNIDEKHTLSLKHSYVKAEQISANSSNNSNINFYNTAIKFPSVTNSTSLEINSRFSDKISNNFVIGYTSVNDDRDPFGTPFPFVNIEDGEGRIRLGSEQFSTANLLEQSILTITDNVEIFSGKHKITIGTHNEFSSAKNLFFANNFGYYEYDSVSDFIAGGAPSNYQRGYSLISPGAGNDSSGSADFSVAQLGIYFQDEIDITDDFKLSAGLRFDLPIWEDGIANEDFNTRTVSLLGEERLQGARVGKKVSTNVHFSPRVGFNWNVKGESKTQIRGGIGVFTSRLPLVWPGGTYNNNGVTGGYYFTNSGVNSFTADVNNQPVDVLPGSGSVGGDIDLFAPDFKLPQVLKYNLAVDQKLPGGFILSGDFIYNDNISAINYQNINLQDPTTTLTGTGDNRPLWNRGSSGRVDSTYGSIILASNTSEGSSWNTSLSLRKTTPFYGLTGGVTYSYGDSKNIFEGTSSQNKSQWRNQLSVNGKNRSTIGRSQFAQGHRFFSNLSYEYEWNENAKTTVSVFYEGNQGRPYSHIYREGRDLLNDDSRDNALIYIPINQSDIVLKDGENGFTSAEQWAALDKFISNDEYLNSRRGQYAERNAQFAPWSHIIDMKLLQDFSLNIGEKKHTFQATFDIFNFTNLLNKKWGVRKFVSNFGEASVLTNQGFDTDGTTPIFSFNPDNTNILTVDDSGLQSSRWQMQIGIRYIFK</sequence>
<feature type="domain" description="TonB-dependent transporter Oar-like beta-barrel" evidence="9">
    <location>
        <begin position="352"/>
        <end position="1007"/>
    </location>
</feature>
<accession>A0A7L8ADZ3</accession>
<dbReference type="Gene3D" id="2.40.170.20">
    <property type="entry name" value="TonB-dependent receptor, beta-barrel domain"/>
    <property type="match status" value="1"/>
</dbReference>
<evidence type="ECO:0000256" key="4">
    <source>
        <dbReference type="ARBA" id="ARBA00022692"/>
    </source>
</evidence>
<evidence type="ECO:0000259" key="8">
    <source>
        <dbReference type="Pfam" id="PF07715"/>
    </source>
</evidence>